<keyword evidence="9" id="KW-1185">Reference proteome</keyword>
<dbReference type="EMBL" id="WTUW01000001">
    <property type="protein sequence ID" value="MZR30057.1"/>
    <property type="molecule type" value="Genomic_DNA"/>
</dbReference>
<dbReference type="InterPro" id="IPR012556">
    <property type="entry name" value="Entericidin"/>
</dbReference>
<accession>A0A6L8W771</accession>
<comment type="caution">
    <text evidence="8">The sequence shown here is derived from an EMBL/GenBank/DDBJ whole genome shotgun (WGS) entry which is preliminary data.</text>
</comment>
<dbReference type="PROSITE" id="PS51257">
    <property type="entry name" value="PROKAR_LIPOPROTEIN"/>
    <property type="match status" value="1"/>
</dbReference>
<proteinExistence type="inferred from homology"/>
<reference evidence="8 9" key="1">
    <citation type="submission" date="2019-12" db="EMBL/GenBank/DDBJ databases">
        <title>Snethiella sp. nov. sp. isolated from sea sand.</title>
        <authorList>
            <person name="Kim J."/>
            <person name="Jeong S.E."/>
            <person name="Jung H.S."/>
            <person name="Jeon C.O."/>
        </authorList>
    </citation>
    <scope>NUCLEOTIDE SEQUENCE [LARGE SCALE GENOMIC DNA]</scope>
    <source>
        <strain evidence="8 9">DP05</strain>
    </source>
</reference>
<feature type="signal peptide" evidence="7">
    <location>
        <begin position="1"/>
        <end position="25"/>
    </location>
</feature>
<evidence type="ECO:0000256" key="6">
    <source>
        <dbReference type="ARBA" id="ARBA00023288"/>
    </source>
</evidence>
<evidence type="ECO:0000256" key="3">
    <source>
        <dbReference type="ARBA" id="ARBA00022729"/>
    </source>
</evidence>
<dbReference type="Pfam" id="PF08085">
    <property type="entry name" value="Entericidin"/>
    <property type="match status" value="1"/>
</dbReference>
<evidence type="ECO:0000256" key="1">
    <source>
        <dbReference type="ARBA" id="ARBA00010296"/>
    </source>
</evidence>
<sequence>MSFISKEVRHIFMIGFIALASLSLAACETMEGAGEDIEDAGEAIQKKANE</sequence>
<keyword evidence="3 7" id="KW-0732">Signal</keyword>
<dbReference type="GO" id="GO:0009636">
    <property type="term" value="P:response to toxic substance"/>
    <property type="evidence" value="ECO:0007669"/>
    <property type="project" value="InterPro"/>
</dbReference>
<gene>
    <name evidence="8" type="ORF">GQE98_05340</name>
</gene>
<dbReference type="Proteomes" id="UP000476030">
    <property type="component" value="Unassembled WGS sequence"/>
</dbReference>
<comment type="similarity">
    <text evidence="1">Belongs to the EcnA/EcnB lipoprotein family.</text>
</comment>
<evidence type="ECO:0000256" key="2">
    <source>
        <dbReference type="ARBA" id="ARBA00022475"/>
    </source>
</evidence>
<evidence type="ECO:0000256" key="4">
    <source>
        <dbReference type="ARBA" id="ARBA00023136"/>
    </source>
</evidence>
<keyword evidence="5" id="KW-0564">Palmitate</keyword>
<evidence type="ECO:0000256" key="7">
    <source>
        <dbReference type="SAM" id="SignalP"/>
    </source>
</evidence>
<keyword evidence="6 8" id="KW-0449">Lipoprotein</keyword>
<evidence type="ECO:0000313" key="8">
    <source>
        <dbReference type="EMBL" id="MZR30057.1"/>
    </source>
</evidence>
<evidence type="ECO:0000256" key="5">
    <source>
        <dbReference type="ARBA" id="ARBA00023139"/>
    </source>
</evidence>
<protein>
    <submittedName>
        <fullName evidence="8">Entericidin A/B family lipoprotein</fullName>
    </submittedName>
</protein>
<dbReference type="GO" id="GO:0016020">
    <property type="term" value="C:membrane"/>
    <property type="evidence" value="ECO:0007669"/>
    <property type="project" value="InterPro"/>
</dbReference>
<feature type="chain" id="PRO_5026707417" evidence="7">
    <location>
        <begin position="26"/>
        <end position="50"/>
    </location>
</feature>
<keyword evidence="4" id="KW-0472">Membrane</keyword>
<keyword evidence="2" id="KW-1003">Cell membrane</keyword>
<dbReference type="AlphaFoldDB" id="A0A6L8W771"/>
<evidence type="ECO:0000313" key="9">
    <source>
        <dbReference type="Proteomes" id="UP000476030"/>
    </source>
</evidence>
<name>A0A6L8W771_9PROT</name>
<organism evidence="8 9">
    <name type="scientific">Sneathiella litorea</name>
    <dbReference type="NCBI Taxonomy" id="2606216"/>
    <lineage>
        <taxon>Bacteria</taxon>
        <taxon>Pseudomonadati</taxon>
        <taxon>Pseudomonadota</taxon>
        <taxon>Alphaproteobacteria</taxon>
        <taxon>Sneathiellales</taxon>
        <taxon>Sneathiellaceae</taxon>
        <taxon>Sneathiella</taxon>
    </lineage>
</organism>